<dbReference type="STRING" id="1317125.SAMN05444128_3341"/>
<name>A0A1R3XR63_9BACT</name>
<dbReference type="GO" id="GO:0005354">
    <property type="term" value="F:galactose transmembrane transporter activity"/>
    <property type="evidence" value="ECO:0007669"/>
    <property type="project" value="InterPro"/>
</dbReference>
<keyword evidence="8" id="KW-0812">Transmembrane</keyword>
<dbReference type="GO" id="GO:0055056">
    <property type="term" value="F:D-glucose transmembrane transporter activity"/>
    <property type="evidence" value="ECO:0007669"/>
    <property type="project" value="InterPro"/>
</dbReference>
<comment type="subcellular location">
    <subcellularLocation>
        <location evidence="2">Cell inner membrane</location>
        <topology evidence="2">Multi-pass membrane protein</topology>
    </subcellularLocation>
</comment>
<keyword evidence="4" id="KW-0813">Transport</keyword>
<dbReference type="InterPro" id="IPR036259">
    <property type="entry name" value="MFS_trans_sf"/>
</dbReference>
<evidence type="ECO:0000256" key="4">
    <source>
        <dbReference type="ARBA" id="ARBA00022448"/>
    </source>
</evidence>
<keyword evidence="9" id="KW-1133">Transmembrane helix</keyword>
<dbReference type="InterPro" id="IPR020846">
    <property type="entry name" value="MFS_dom"/>
</dbReference>
<dbReference type="SUPFAM" id="SSF103473">
    <property type="entry name" value="MFS general substrate transporter"/>
    <property type="match status" value="1"/>
</dbReference>
<evidence type="ECO:0000259" key="11">
    <source>
        <dbReference type="PROSITE" id="PS50850"/>
    </source>
</evidence>
<evidence type="ECO:0000256" key="9">
    <source>
        <dbReference type="ARBA" id="ARBA00022989"/>
    </source>
</evidence>
<evidence type="ECO:0000313" key="13">
    <source>
        <dbReference type="Proteomes" id="UP000187181"/>
    </source>
</evidence>
<dbReference type="Gene3D" id="1.20.1250.20">
    <property type="entry name" value="MFS general substrate transporter like domains"/>
    <property type="match status" value="2"/>
</dbReference>
<dbReference type="OrthoDB" id="9795150at2"/>
<dbReference type="Proteomes" id="UP000187181">
    <property type="component" value="Unassembled WGS sequence"/>
</dbReference>
<evidence type="ECO:0000256" key="7">
    <source>
        <dbReference type="ARBA" id="ARBA00022597"/>
    </source>
</evidence>
<keyword evidence="10" id="KW-0472">Membrane</keyword>
<dbReference type="NCBIfam" id="TIGR01272">
    <property type="entry name" value="gluP"/>
    <property type="match status" value="1"/>
</dbReference>
<dbReference type="InterPro" id="IPR050375">
    <property type="entry name" value="MFS_TsgA-like"/>
</dbReference>
<proteinExistence type="inferred from homology"/>
<evidence type="ECO:0000256" key="1">
    <source>
        <dbReference type="ARBA" id="ARBA00003321"/>
    </source>
</evidence>
<dbReference type="InterPro" id="IPR011701">
    <property type="entry name" value="MFS"/>
</dbReference>
<organism evidence="12 13">
    <name type="scientific">Pontibacter indicus</name>
    <dbReference type="NCBI Taxonomy" id="1317125"/>
    <lineage>
        <taxon>Bacteria</taxon>
        <taxon>Pseudomonadati</taxon>
        <taxon>Bacteroidota</taxon>
        <taxon>Cytophagia</taxon>
        <taxon>Cytophagales</taxon>
        <taxon>Hymenobacteraceae</taxon>
        <taxon>Pontibacter</taxon>
    </lineage>
</organism>
<comment type="similarity">
    <text evidence="3">Belongs to the major facilitator superfamily. FHS transporter (TC 2.A.1.7) family.</text>
</comment>
<sequence>MAMLPVKNQLEVSQETTTSKNYLPALIALAVLYFMMGFITVLNDTLVPFFKEGFTLTYSQSSLVQFYFFLTYGLLSIPSGKIVEKIGYKNGMVAGFLIAGLGAFLFLPASWFHQYELFLAALFIVATGIVLLQVAANPYITVLGSPKTAASRLTLIQGVGSIGTTVAPIFGAQFILSRLSESNASSDALVKPYLMISLGLLLIGIIVFRLALPQISASADNEEAEGTGQRSIFSFRHLKYGIIALFMYVGAEVAIGSFLTNYIADTLSIEEHAANLYLSFYWGGMLVGRFIGAYVLKLLQPSRVLVIVASMSVALIMTSILSTGYLAVWAMVLVGLCNSIMFAVIFSLSVNGLGRFTTRASGLLSTAIVGGAFVTYAQGVLIDHFSWGIAFIIPLCCYSYLIFYGLNGYKPSNTFKSQ</sequence>
<dbReference type="PROSITE" id="PS50850">
    <property type="entry name" value="MFS"/>
    <property type="match status" value="1"/>
</dbReference>
<dbReference type="Pfam" id="PF07690">
    <property type="entry name" value="MFS_1"/>
    <property type="match status" value="1"/>
</dbReference>
<dbReference type="GO" id="GO:1904659">
    <property type="term" value="P:D-glucose transmembrane transport"/>
    <property type="evidence" value="ECO:0007669"/>
    <property type="project" value="InterPro"/>
</dbReference>
<accession>A0A1R3XR63</accession>
<keyword evidence="6" id="KW-0997">Cell inner membrane</keyword>
<comment type="function">
    <text evidence="1">Intake of glucose and galactose.</text>
</comment>
<dbReference type="GO" id="GO:0005886">
    <property type="term" value="C:plasma membrane"/>
    <property type="evidence" value="ECO:0007669"/>
    <property type="project" value="UniProtKB-SubCell"/>
</dbReference>
<dbReference type="InterPro" id="IPR005964">
    <property type="entry name" value="Glc/Gal_transptr_bac"/>
</dbReference>
<keyword evidence="5" id="KW-1003">Cell membrane</keyword>
<evidence type="ECO:0000256" key="3">
    <source>
        <dbReference type="ARBA" id="ARBA00009120"/>
    </source>
</evidence>
<dbReference type="PANTHER" id="PTHR43702">
    <property type="entry name" value="L-FUCOSE-PROTON SYMPORTER"/>
    <property type="match status" value="1"/>
</dbReference>
<evidence type="ECO:0000256" key="10">
    <source>
        <dbReference type="ARBA" id="ARBA00023136"/>
    </source>
</evidence>
<reference evidence="13" key="1">
    <citation type="submission" date="2017-01" db="EMBL/GenBank/DDBJ databases">
        <authorList>
            <person name="Varghese N."/>
            <person name="Submissions S."/>
        </authorList>
    </citation>
    <scope>NUCLEOTIDE SEQUENCE [LARGE SCALE GENOMIC DNA]</scope>
    <source>
        <strain evidence="13">LP100</strain>
    </source>
</reference>
<dbReference type="EMBL" id="FTPP01000003">
    <property type="protein sequence ID" value="SIT93933.1"/>
    <property type="molecule type" value="Genomic_DNA"/>
</dbReference>
<feature type="domain" description="Major facilitator superfamily (MFS) profile" evidence="11">
    <location>
        <begin position="25"/>
        <end position="413"/>
    </location>
</feature>
<keyword evidence="13" id="KW-1185">Reference proteome</keyword>
<evidence type="ECO:0000256" key="2">
    <source>
        <dbReference type="ARBA" id="ARBA00004429"/>
    </source>
</evidence>
<dbReference type="CDD" id="cd17394">
    <property type="entry name" value="MFS_FucP_like"/>
    <property type="match status" value="1"/>
</dbReference>
<dbReference type="AlphaFoldDB" id="A0A1R3XR63"/>
<dbReference type="RefSeq" id="WP_076671129.1">
    <property type="nucleotide sequence ID" value="NZ_FTPP01000003.1"/>
</dbReference>
<dbReference type="PANTHER" id="PTHR43702:SF3">
    <property type="entry name" value="PROTEIN TSGA"/>
    <property type="match status" value="1"/>
</dbReference>
<protein>
    <submittedName>
        <fullName evidence="12">MFS transporter, FHS family, L-fucose permease</fullName>
    </submittedName>
</protein>
<evidence type="ECO:0000313" key="12">
    <source>
        <dbReference type="EMBL" id="SIT93933.1"/>
    </source>
</evidence>
<keyword evidence="7" id="KW-0762">Sugar transport</keyword>
<evidence type="ECO:0000256" key="6">
    <source>
        <dbReference type="ARBA" id="ARBA00022519"/>
    </source>
</evidence>
<gene>
    <name evidence="12" type="ORF">SAMN05444128_3341</name>
</gene>
<evidence type="ECO:0000256" key="8">
    <source>
        <dbReference type="ARBA" id="ARBA00022692"/>
    </source>
</evidence>
<evidence type="ECO:0000256" key="5">
    <source>
        <dbReference type="ARBA" id="ARBA00022475"/>
    </source>
</evidence>